<dbReference type="EMBL" id="FTOG01000006">
    <property type="protein sequence ID" value="SIS90615.1"/>
    <property type="molecule type" value="Genomic_DNA"/>
</dbReference>
<evidence type="ECO:0000313" key="3">
    <source>
        <dbReference type="Proteomes" id="UP000186221"/>
    </source>
</evidence>
<reference evidence="3" key="1">
    <citation type="submission" date="2017-01" db="EMBL/GenBank/DDBJ databases">
        <authorList>
            <person name="Varghese N."/>
            <person name="Submissions S."/>
        </authorList>
    </citation>
    <scope>NUCLEOTIDE SEQUENCE [LARGE SCALE GENOMIC DNA]</scope>
    <source>
        <strain evidence="3">DSM 19945</strain>
    </source>
</reference>
<keyword evidence="3" id="KW-1185">Reference proteome</keyword>
<sequence length="92" mass="10152">MKEQPRGGHKHAKSAVTARIAQPRGPCDAARMAEIINLNRFRKAAARQEARTKADANAAKFGRTKAQKQLEEAQAQKARDLLDGAKRDDDET</sequence>
<dbReference type="Pfam" id="PF13770">
    <property type="entry name" value="DUF4169"/>
    <property type="match status" value="1"/>
</dbReference>
<name>A0A1N7MWY4_9RHOB</name>
<dbReference type="AlphaFoldDB" id="A0A1N7MWY4"/>
<dbReference type="Proteomes" id="UP000186221">
    <property type="component" value="Unassembled WGS sequence"/>
</dbReference>
<evidence type="ECO:0008006" key="4">
    <source>
        <dbReference type="Google" id="ProtNLM"/>
    </source>
</evidence>
<proteinExistence type="predicted"/>
<dbReference type="STRING" id="453582.SAMN05421580_106251"/>
<protein>
    <recommendedName>
        <fullName evidence="4">DUF4169 domain-containing protein</fullName>
    </recommendedName>
</protein>
<accession>A0A1N7MWY4</accession>
<evidence type="ECO:0000313" key="2">
    <source>
        <dbReference type="EMBL" id="SIS90615.1"/>
    </source>
</evidence>
<feature type="compositionally biased region" description="Basic and acidic residues" evidence="1">
    <location>
        <begin position="77"/>
        <end position="92"/>
    </location>
</feature>
<evidence type="ECO:0000256" key="1">
    <source>
        <dbReference type="SAM" id="MobiDB-lite"/>
    </source>
</evidence>
<feature type="region of interest" description="Disordered" evidence="1">
    <location>
        <begin position="49"/>
        <end position="92"/>
    </location>
</feature>
<dbReference type="InterPro" id="IPR025227">
    <property type="entry name" value="DUF4169"/>
</dbReference>
<gene>
    <name evidence="2" type="ORF">SAMN05421580_106251</name>
</gene>
<feature type="region of interest" description="Disordered" evidence="1">
    <location>
        <begin position="1"/>
        <end position="24"/>
    </location>
</feature>
<organism evidence="2 3">
    <name type="scientific">Rhodobacter aestuarii</name>
    <dbReference type="NCBI Taxonomy" id="453582"/>
    <lineage>
        <taxon>Bacteria</taxon>
        <taxon>Pseudomonadati</taxon>
        <taxon>Pseudomonadota</taxon>
        <taxon>Alphaproteobacteria</taxon>
        <taxon>Rhodobacterales</taxon>
        <taxon>Rhodobacter group</taxon>
        <taxon>Rhodobacter</taxon>
    </lineage>
</organism>